<accession>A0A3M7QQ64</accession>
<keyword evidence="4" id="KW-1185">Reference proteome</keyword>
<evidence type="ECO:0000313" key="3">
    <source>
        <dbReference type="EMBL" id="RNA13125.1"/>
    </source>
</evidence>
<dbReference type="InterPro" id="IPR046700">
    <property type="entry name" value="DUF6570"/>
</dbReference>
<dbReference type="OrthoDB" id="6141723at2759"/>
<organism evidence="3 4">
    <name type="scientific">Brachionus plicatilis</name>
    <name type="common">Marine rotifer</name>
    <name type="synonym">Brachionus muelleri</name>
    <dbReference type="NCBI Taxonomy" id="10195"/>
    <lineage>
        <taxon>Eukaryota</taxon>
        <taxon>Metazoa</taxon>
        <taxon>Spiralia</taxon>
        <taxon>Gnathifera</taxon>
        <taxon>Rotifera</taxon>
        <taxon>Eurotatoria</taxon>
        <taxon>Monogononta</taxon>
        <taxon>Pseudotrocha</taxon>
        <taxon>Ploima</taxon>
        <taxon>Brachionidae</taxon>
        <taxon>Brachionus</taxon>
    </lineage>
</organism>
<feature type="region of interest" description="Disordered" evidence="1">
    <location>
        <begin position="272"/>
        <end position="297"/>
    </location>
</feature>
<evidence type="ECO:0000313" key="4">
    <source>
        <dbReference type="Proteomes" id="UP000276133"/>
    </source>
</evidence>
<evidence type="ECO:0000259" key="2">
    <source>
        <dbReference type="Pfam" id="PF20209"/>
    </source>
</evidence>
<feature type="non-terminal residue" evidence="3">
    <location>
        <position position="683"/>
    </location>
</feature>
<sequence length="683" mass="82557">MSFSIQKTSVEMKSIESEGEFGLQETSQTPENISQRDKRKEYKREWMRKKRENENYRNVEKSIQKISKQVKREDLYEKQYEQLKNTVLKKNKRINDVEYRINEQIRNSQEHRLRRQDQAYRNYEQSRNTQEHQIRRTDPAYRMLEQMRNTNEHQVRRQDTIYRNDEQIVNTYQRRGRRLDFDFREEEQLRNREEHQLRRLDPQYREEEQDRNTEEHQLRRLDPQYREEEQLRNREEHQLRRSDSIYRNDEQITNTIEHALRRKNIEYRMQEQLSNTEQHRNRRSDESLRIEEQARNSISKRNQRSNIKFLIDVYEEGIQNGPSFVCVCCGGLFFKRTVNKFTLNRNNSLFNQIFNVDIKSECGFNWICVTCSKYVRENKTPNLALSNGLQFPVVPDELKHLNEVEERLCSPRLPFIRIKELVNWDHQQKISGNVVNVPIDTEKTLEILPRSFEQSETIQLVLKRRMDYTKPYMFDSIRPYLILKAIRYLLNRPLFKENNIKLSTEWFEKHKDFDNVDLTEDFIVNNEDRSLVSGNLKRLYPNLQGLEKRNEDNDYVEQFQNAQPTLLFDNNDLVKTIAPGEGIQPRSILSDKDAEELTFIKIYGGEKFQPKIQIKYGMRCKSEFRRFDRRCANDINKLFYSYKKLVSKKLNAAIDTCLRKTKEIESMTARDALNKQKINDLIV</sequence>
<dbReference type="Proteomes" id="UP000276133">
    <property type="component" value="Unassembled WGS sequence"/>
</dbReference>
<comment type="caution">
    <text evidence="3">The sequence shown here is derived from an EMBL/GenBank/DDBJ whole genome shotgun (WGS) entry which is preliminary data.</text>
</comment>
<reference evidence="3 4" key="1">
    <citation type="journal article" date="2018" name="Sci. Rep.">
        <title>Genomic signatures of local adaptation to the degree of environmental predictability in rotifers.</title>
        <authorList>
            <person name="Franch-Gras L."/>
            <person name="Hahn C."/>
            <person name="Garcia-Roger E.M."/>
            <person name="Carmona M.J."/>
            <person name="Serra M."/>
            <person name="Gomez A."/>
        </authorList>
    </citation>
    <scope>NUCLEOTIDE SEQUENCE [LARGE SCALE GENOMIC DNA]</scope>
    <source>
        <strain evidence="3">HYR1</strain>
    </source>
</reference>
<gene>
    <name evidence="3" type="ORF">BpHYR1_019515</name>
</gene>
<feature type="compositionally biased region" description="Polar residues" evidence="1">
    <location>
        <begin position="24"/>
        <end position="33"/>
    </location>
</feature>
<dbReference type="AlphaFoldDB" id="A0A3M7QQ64"/>
<name>A0A3M7QQ64_BRAPC</name>
<dbReference type="EMBL" id="REGN01005504">
    <property type="protein sequence ID" value="RNA13125.1"/>
    <property type="molecule type" value="Genomic_DNA"/>
</dbReference>
<feature type="region of interest" description="Disordered" evidence="1">
    <location>
        <begin position="195"/>
        <end position="246"/>
    </location>
</feature>
<proteinExistence type="predicted"/>
<keyword evidence="3" id="KW-0347">Helicase</keyword>
<dbReference type="STRING" id="10195.A0A3M7QQ64"/>
<feature type="compositionally biased region" description="Basic and acidic residues" evidence="1">
    <location>
        <begin position="277"/>
        <end position="294"/>
    </location>
</feature>
<keyword evidence="3" id="KW-0378">Hydrolase</keyword>
<feature type="region of interest" description="Disordered" evidence="1">
    <location>
        <begin position="1"/>
        <end position="50"/>
    </location>
</feature>
<evidence type="ECO:0000256" key="1">
    <source>
        <dbReference type="SAM" id="MobiDB-lite"/>
    </source>
</evidence>
<keyword evidence="3" id="KW-0547">Nucleotide-binding</keyword>
<protein>
    <submittedName>
        <fullName evidence="3">ATP-dependent DNA helicase PIF1</fullName>
    </submittedName>
</protein>
<feature type="compositionally biased region" description="Basic and acidic residues" evidence="1">
    <location>
        <begin position="34"/>
        <end position="50"/>
    </location>
</feature>
<keyword evidence="3" id="KW-0067">ATP-binding</keyword>
<feature type="domain" description="DUF6570" evidence="2">
    <location>
        <begin position="378"/>
        <end position="506"/>
    </location>
</feature>
<dbReference type="GO" id="GO:0004386">
    <property type="term" value="F:helicase activity"/>
    <property type="evidence" value="ECO:0007669"/>
    <property type="project" value="UniProtKB-KW"/>
</dbReference>
<feature type="compositionally biased region" description="Polar residues" evidence="1">
    <location>
        <begin position="1"/>
        <end position="11"/>
    </location>
</feature>
<dbReference type="Pfam" id="PF20209">
    <property type="entry name" value="DUF6570"/>
    <property type="match status" value="1"/>
</dbReference>